<keyword evidence="3" id="KW-0732">Signal</keyword>
<proteinExistence type="predicted"/>
<name>A0A7S8EBB4_9CHLR</name>
<dbReference type="Proteomes" id="UP000594468">
    <property type="component" value="Chromosome"/>
</dbReference>
<dbReference type="KEGG" id="pmet:G4Y79_05275"/>
<reference evidence="4 5" key="1">
    <citation type="submission" date="2020-02" db="EMBL/GenBank/DDBJ databases">
        <authorList>
            <person name="Zheng R.K."/>
            <person name="Sun C.M."/>
        </authorList>
    </citation>
    <scope>NUCLEOTIDE SEQUENCE [LARGE SCALE GENOMIC DNA]</scope>
    <source>
        <strain evidence="5">rifampicinis</strain>
    </source>
</reference>
<feature type="chain" id="PRO_5032519932" description="LapA family protein" evidence="3">
    <location>
        <begin position="27"/>
        <end position="196"/>
    </location>
</feature>
<dbReference type="EMBL" id="CP062983">
    <property type="protein sequence ID" value="QPC83792.1"/>
    <property type="molecule type" value="Genomic_DNA"/>
</dbReference>
<keyword evidence="2" id="KW-1133">Transmembrane helix</keyword>
<evidence type="ECO:0000313" key="5">
    <source>
        <dbReference type="Proteomes" id="UP000594468"/>
    </source>
</evidence>
<keyword evidence="2" id="KW-0812">Transmembrane</keyword>
<dbReference type="RefSeq" id="WP_195171856.1">
    <property type="nucleotide sequence ID" value="NZ_CP062983.1"/>
</dbReference>
<keyword evidence="2" id="KW-0472">Membrane</keyword>
<organism evidence="4 5">
    <name type="scientific">Phototrophicus methaneseepsis</name>
    <dbReference type="NCBI Taxonomy" id="2710758"/>
    <lineage>
        <taxon>Bacteria</taxon>
        <taxon>Bacillati</taxon>
        <taxon>Chloroflexota</taxon>
        <taxon>Candidatus Thermofontia</taxon>
        <taxon>Phototrophicales</taxon>
        <taxon>Phototrophicaceae</taxon>
        <taxon>Phototrophicus</taxon>
    </lineage>
</organism>
<feature type="region of interest" description="Disordered" evidence="1">
    <location>
        <begin position="173"/>
        <end position="196"/>
    </location>
</feature>
<dbReference type="AlphaFoldDB" id="A0A7S8EBB4"/>
<feature type="compositionally biased region" description="Polar residues" evidence="1">
    <location>
        <begin position="173"/>
        <end position="184"/>
    </location>
</feature>
<keyword evidence="5" id="KW-1185">Reference proteome</keyword>
<feature type="signal peptide" evidence="3">
    <location>
        <begin position="1"/>
        <end position="26"/>
    </location>
</feature>
<feature type="transmembrane region" description="Helical" evidence="2">
    <location>
        <begin position="42"/>
        <end position="65"/>
    </location>
</feature>
<evidence type="ECO:0008006" key="6">
    <source>
        <dbReference type="Google" id="ProtNLM"/>
    </source>
</evidence>
<evidence type="ECO:0000313" key="4">
    <source>
        <dbReference type="EMBL" id="QPC83792.1"/>
    </source>
</evidence>
<accession>A0A7S8EBB4</accession>
<gene>
    <name evidence="4" type="ORF">G4Y79_05275</name>
</gene>
<sequence>MKVSKFMQFMLITGLLLVLAAGAVSAQDVPIEPELISIPTSIVYMVVGIFCGVLAFLLGLVVYLARINGFSVPKDVVNQLADQIKQVVETMLTHAKEEAPKTESPFDDMLASGGEAIWKFILPRLNDLLQTATSDSPIETVDVDPQTQAMTVKYKDGSQVKVTKITEAGTATNLSATTSPNAQDTVKGPQPVHSQG</sequence>
<protein>
    <recommendedName>
        <fullName evidence="6">LapA family protein</fullName>
    </recommendedName>
</protein>
<evidence type="ECO:0000256" key="2">
    <source>
        <dbReference type="SAM" id="Phobius"/>
    </source>
</evidence>
<evidence type="ECO:0000256" key="3">
    <source>
        <dbReference type="SAM" id="SignalP"/>
    </source>
</evidence>
<evidence type="ECO:0000256" key="1">
    <source>
        <dbReference type="SAM" id="MobiDB-lite"/>
    </source>
</evidence>